<evidence type="ECO:0000313" key="3">
    <source>
        <dbReference type="EMBL" id="UOR10646.1"/>
    </source>
</evidence>
<dbReference type="Proteomes" id="UP000830326">
    <property type="component" value="Chromosome"/>
</dbReference>
<keyword evidence="4" id="KW-1185">Reference proteome</keyword>
<dbReference type="SUPFAM" id="SSF47413">
    <property type="entry name" value="lambda repressor-like DNA-binding domains"/>
    <property type="match status" value="1"/>
</dbReference>
<organism evidence="3 4">
    <name type="scientific">Halobacillus amylolyticus</name>
    <dbReference type="NCBI Taxonomy" id="2932259"/>
    <lineage>
        <taxon>Bacteria</taxon>
        <taxon>Bacillati</taxon>
        <taxon>Bacillota</taxon>
        <taxon>Bacilli</taxon>
        <taxon>Bacillales</taxon>
        <taxon>Bacillaceae</taxon>
        <taxon>Halobacillus</taxon>
    </lineage>
</organism>
<sequence length="77" mass="8910">MEIEKAFGHSLKIIRREQSLSQEKLAQLSDLDRTYISLLERGKRNPTIVTIFNLANALNINPTDLIKDTERLLYPNK</sequence>
<evidence type="ECO:0000256" key="1">
    <source>
        <dbReference type="ARBA" id="ARBA00023125"/>
    </source>
</evidence>
<proteinExistence type="predicted"/>
<reference evidence="3" key="1">
    <citation type="submission" date="2022-04" db="EMBL/GenBank/DDBJ databases">
        <title>Halobacillus sp. isolated from saltern.</title>
        <authorList>
            <person name="Won M."/>
            <person name="Lee C.-M."/>
            <person name="Woen H.-Y."/>
            <person name="Kwon S.-W."/>
        </authorList>
    </citation>
    <scope>NUCLEOTIDE SEQUENCE</scope>
    <source>
        <strain evidence="3">SSHM10-5</strain>
    </source>
</reference>
<dbReference type="PANTHER" id="PTHR46797:SF1">
    <property type="entry name" value="METHYLPHOSPHONATE SYNTHASE"/>
    <property type="match status" value="1"/>
</dbReference>
<dbReference type="EMBL" id="CP095075">
    <property type="protein sequence ID" value="UOR10646.1"/>
    <property type="molecule type" value="Genomic_DNA"/>
</dbReference>
<dbReference type="SMART" id="SM00530">
    <property type="entry name" value="HTH_XRE"/>
    <property type="match status" value="1"/>
</dbReference>
<dbReference type="Gene3D" id="1.10.260.40">
    <property type="entry name" value="lambda repressor-like DNA-binding domains"/>
    <property type="match status" value="1"/>
</dbReference>
<dbReference type="CDD" id="cd00093">
    <property type="entry name" value="HTH_XRE"/>
    <property type="match status" value="1"/>
</dbReference>
<dbReference type="PANTHER" id="PTHR46797">
    <property type="entry name" value="HTH-TYPE TRANSCRIPTIONAL REGULATOR"/>
    <property type="match status" value="1"/>
</dbReference>
<dbReference type="InterPro" id="IPR010982">
    <property type="entry name" value="Lambda_DNA-bd_dom_sf"/>
</dbReference>
<feature type="domain" description="HTH cro/C1-type" evidence="2">
    <location>
        <begin position="11"/>
        <end position="65"/>
    </location>
</feature>
<dbReference type="InterPro" id="IPR001387">
    <property type="entry name" value="Cro/C1-type_HTH"/>
</dbReference>
<dbReference type="InterPro" id="IPR050807">
    <property type="entry name" value="TransReg_Diox_bact_type"/>
</dbReference>
<evidence type="ECO:0000313" key="4">
    <source>
        <dbReference type="Proteomes" id="UP000830326"/>
    </source>
</evidence>
<accession>A0ABY4H6Z8</accession>
<keyword evidence="1" id="KW-0238">DNA-binding</keyword>
<dbReference type="Pfam" id="PF01381">
    <property type="entry name" value="HTH_3"/>
    <property type="match status" value="1"/>
</dbReference>
<evidence type="ECO:0000259" key="2">
    <source>
        <dbReference type="PROSITE" id="PS50943"/>
    </source>
</evidence>
<dbReference type="PROSITE" id="PS50943">
    <property type="entry name" value="HTH_CROC1"/>
    <property type="match status" value="1"/>
</dbReference>
<name>A0ABY4H6Z8_9BACI</name>
<protein>
    <submittedName>
        <fullName evidence="3">Helix-turn-helix domain-containing protein</fullName>
    </submittedName>
</protein>
<dbReference type="RefSeq" id="WP_245029852.1">
    <property type="nucleotide sequence ID" value="NZ_CP095075.1"/>
</dbReference>
<gene>
    <name evidence="3" type="ORF">MUO15_13375</name>
</gene>